<dbReference type="OrthoDB" id="1226698at2759"/>
<dbReference type="SUPFAM" id="SSF53098">
    <property type="entry name" value="Ribonuclease H-like"/>
    <property type="match status" value="1"/>
</dbReference>
<dbReference type="InterPro" id="IPR002156">
    <property type="entry name" value="RNaseH_domain"/>
</dbReference>
<name>A0A1U7WSS4_NICSY</name>
<dbReference type="GO" id="GO:0004523">
    <property type="term" value="F:RNA-DNA hybrid ribonuclease activity"/>
    <property type="evidence" value="ECO:0007669"/>
    <property type="project" value="InterPro"/>
</dbReference>
<gene>
    <name evidence="3" type="primary">LOC104226894</name>
</gene>
<dbReference type="InterPro" id="IPR036397">
    <property type="entry name" value="RNaseH_sf"/>
</dbReference>
<dbReference type="GO" id="GO:0003676">
    <property type="term" value="F:nucleic acid binding"/>
    <property type="evidence" value="ECO:0007669"/>
    <property type="project" value="InterPro"/>
</dbReference>
<reference evidence="3" key="2">
    <citation type="submission" date="2025-08" db="UniProtKB">
        <authorList>
            <consortium name="RefSeq"/>
        </authorList>
    </citation>
    <scope>IDENTIFICATION</scope>
    <source>
        <tissue evidence="3">Leaf</tissue>
    </source>
</reference>
<evidence type="ECO:0000313" key="3">
    <source>
        <dbReference type="RefSeq" id="XP_009777290.1"/>
    </source>
</evidence>
<sequence>EYSPVIVTKRVIWQLPFTGLYKCNTDGASRGNPGPSSYGFCVRNEERDLVCAKAQHLEEMTNIVVEVKAIEEGLSYCVAHDLHPLLLETDSLGIKNVIDGDGDHPWCIGAEVKRIKEMKKHFNVLF</sequence>
<reference evidence="2" key="1">
    <citation type="journal article" date="2013" name="Genome Biol.">
        <title>Reference genomes and transcriptomes of Nicotiana sylvestris and Nicotiana tomentosiformis.</title>
        <authorList>
            <person name="Sierro N."/>
            <person name="Battey J.N."/>
            <person name="Ouadi S."/>
            <person name="Bovet L."/>
            <person name="Goepfert S."/>
            <person name="Bakaher N."/>
            <person name="Peitsch M.C."/>
            <person name="Ivanov N.V."/>
        </authorList>
    </citation>
    <scope>NUCLEOTIDE SEQUENCE [LARGE SCALE GENOMIC DNA]</scope>
</reference>
<feature type="non-terminal residue" evidence="3">
    <location>
        <position position="1"/>
    </location>
</feature>
<dbReference type="InterPro" id="IPR044730">
    <property type="entry name" value="RNase_H-like_dom_plant"/>
</dbReference>
<proteinExistence type="predicted"/>
<feature type="domain" description="RNase H type-1" evidence="1">
    <location>
        <begin position="17"/>
        <end position="126"/>
    </location>
</feature>
<dbReference type="PANTHER" id="PTHR47723">
    <property type="entry name" value="OS05G0353850 PROTEIN"/>
    <property type="match status" value="1"/>
</dbReference>
<evidence type="ECO:0000259" key="1">
    <source>
        <dbReference type="PROSITE" id="PS50879"/>
    </source>
</evidence>
<dbReference type="CDD" id="cd06222">
    <property type="entry name" value="RNase_H_like"/>
    <property type="match status" value="1"/>
</dbReference>
<dbReference type="Pfam" id="PF13456">
    <property type="entry name" value="RVT_3"/>
    <property type="match status" value="1"/>
</dbReference>
<dbReference type="InterPro" id="IPR012337">
    <property type="entry name" value="RNaseH-like_sf"/>
</dbReference>
<dbReference type="AlphaFoldDB" id="A0A1U7WSS4"/>
<evidence type="ECO:0000313" key="2">
    <source>
        <dbReference type="Proteomes" id="UP000189701"/>
    </source>
</evidence>
<dbReference type="Gene3D" id="3.30.420.10">
    <property type="entry name" value="Ribonuclease H-like superfamily/Ribonuclease H"/>
    <property type="match status" value="1"/>
</dbReference>
<dbReference type="PROSITE" id="PS50879">
    <property type="entry name" value="RNASE_H_1"/>
    <property type="match status" value="1"/>
</dbReference>
<accession>A0A1U7WSS4</accession>
<dbReference type="PANTHER" id="PTHR47723:SF24">
    <property type="entry name" value="RNASE H TYPE-1 DOMAIN-CONTAINING PROTEIN"/>
    <property type="match status" value="1"/>
</dbReference>
<keyword evidence="2" id="KW-1185">Reference proteome</keyword>
<dbReference type="Proteomes" id="UP000189701">
    <property type="component" value="Unplaced"/>
</dbReference>
<organism evidence="2 3">
    <name type="scientific">Nicotiana sylvestris</name>
    <name type="common">Wood tobacco</name>
    <name type="synonym">South American tobacco</name>
    <dbReference type="NCBI Taxonomy" id="4096"/>
    <lineage>
        <taxon>Eukaryota</taxon>
        <taxon>Viridiplantae</taxon>
        <taxon>Streptophyta</taxon>
        <taxon>Embryophyta</taxon>
        <taxon>Tracheophyta</taxon>
        <taxon>Spermatophyta</taxon>
        <taxon>Magnoliopsida</taxon>
        <taxon>eudicotyledons</taxon>
        <taxon>Gunneridae</taxon>
        <taxon>Pentapetalae</taxon>
        <taxon>asterids</taxon>
        <taxon>lamiids</taxon>
        <taxon>Solanales</taxon>
        <taxon>Solanaceae</taxon>
        <taxon>Nicotianoideae</taxon>
        <taxon>Nicotianeae</taxon>
        <taxon>Nicotiana</taxon>
    </lineage>
</organism>
<protein>
    <submittedName>
        <fullName evidence="3">Uncharacterized protein LOC104226894</fullName>
    </submittedName>
</protein>
<dbReference type="InterPro" id="IPR053151">
    <property type="entry name" value="RNase_H-like"/>
</dbReference>
<dbReference type="RefSeq" id="XP_009777290.1">
    <property type="nucleotide sequence ID" value="XM_009778988.1"/>
</dbReference>